<evidence type="ECO:0000256" key="3">
    <source>
        <dbReference type="SAM" id="SignalP"/>
    </source>
</evidence>
<evidence type="ECO:0000313" key="4">
    <source>
        <dbReference type="EMBL" id="BBX44213.1"/>
    </source>
</evidence>
<gene>
    <name evidence="4" type="ORF">MCOO_02280</name>
</gene>
<accession>A0A7I7KQL7</accession>
<feature type="signal peptide" evidence="3">
    <location>
        <begin position="1"/>
        <end position="34"/>
    </location>
</feature>
<proteinExistence type="predicted"/>
<feature type="transmembrane region" description="Helical" evidence="2">
    <location>
        <begin position="418"/>
        <end position="437"/>
    </location>
</feature>
<dbReference type="InterPro" id="IPR013207">
    <property type="entry name" value="LGFP"/>
</dbReference>
<keyword evidence="3" id="KW-0732">Signal</keyword>
<keyword evidence="2" id="KW-0472">Membrane</keyword>
<keyword evidence="2" id="KW-0812">Transmembrane</keyword>
<dbReference type="Pfam" id="PF08310">
    <property type="entry name" value="LGFP"/>
    <property type="match status" value="4"/>
</dbReference>
<evidence type="ECO:0000256" key="2">
    <source>
        <dbReference type="SAM" id="Phobius"/>
    </source>
</evidence>
<dbReference type="PROSITE" id="PS51257">
    <property type="entry name" value="PROKAR_LIPOPROTEIN"/>
    <property type="match status" value="1"/>
</dbReference>
<sequence length="658" mass="68993">MTGQHLRSGRVMRGLVALAAGLACITLMAPVATASPLGEADDAITAAWKEAGGDTSDLGPKQGETYVAGGGFAHDFVHGKMFFTPATGPRSMMGAILDKYESLGGPAASDLGFPTMNEARGLAGPDSRVSTFSASDKPLIYWTADHGAFVVRGAINAAWDKLGSSGGALGVPIGDETYDGQLATQAFSAGKISWNRLTKAFTTVPPNLAGQLTGLQVPVDPTAEINMAWRAAGGAAGPLGAKQGDQSPVGTGGLAQNFNGGKVFFSPATGANAVETDILTKYEAAGGPAGNLGFPIANEADGGLKPSSRVSEFSANDKPVIFWTPEHGAFVVRGAINAAWDKLLGASGKLGAPIGDQSVDKDDITQRFTGGQITWNSKTNTFTTQPANLASALSGLQIPGQKTAAGPASKGGVHASAWHWWWLLAGIAALLLIALVVPSARSWRRRRAAKRVGKRGGADSRDEPATESVAQWSPEADRDLATSSLNDDHRPPRPRTVRLPSQPVSAWMPPDRTDLIDEPPDEEVESPEEFSDFAEVDEDVDDHFDESFDEDPDDVDTDPTGFPAQSEVRGGRHAASDGSDDDSAVTTAVPTARIPTGQLAIHLPMDDPYQVPEGYPVKANASSGLYYMPDSVLYEETMAEIWFASEDIAQANGFHKAG</sequence>
<feature type="compositionally biased region" description="Acidic residues" evidence="1">
    <location>
        <begin position="543"/>
        <end position="557"/>
    </location>
</feature>
<dbReference type="RefSeq" id="WP_163774559.1">
    <property type="nucleotide sequence ID" value="NZ_AP022569.1"/>
</dbReference>
<evidence type="ECO:0000313" key="5">
    <source>
        <dbReference type="Proteomes" id="UP000465866"/>
    </source>
</evidence>
<dbReference type="AlphaFoldDB" id="A0A7I7KQL7"/>
<dbReference type="Proteomes" id="UP000465866">
    <property type="component" value="Chromosome"/>
</dbReference>
<evidence type="ECO:0000256" key="1">
    <source>
        <dbReference type="SAM" id="MobiDB-lite"/>
    </source>
</evidence>
<feature type="region of interest" description="Disordered" evidence="1">
    <location>
        <begin position="543"/>
        <end position="586"/>
    </location>
</feature>
<name>A0A7I7KQL7_9MYCO</name>
<evidence type="ECO:0008006" key="6">
    <source>
        <dbReference type="Google" id="ProtNLM"/>
    </source>
</evidence>
<dbReference type="KEGG" id="mcoo:MCOO_02280"/>
<keyword evidence="2" id="KW-1133">Transmembrane helix</keyword>
<organism evidence="4 5">
    <name type="scientific">Mycobacterium cookii</name>
    <dbReference type="NCBI Taxonomy" id="1775"/>
    <lineage>
        <taxon>Bacteria</taxon>
        <taxon>Bacillati</taxon>
        <taxon>Actinomycetota</taxon>
        <taxon>Actinomycetes</taxon>
        <taxon>Mycobacteriales</taxon>
        <taxon>Mycobacteriaceae</taxon>
        <taxon>Mycobacterium</taxon>
    </lineage>
</organism>
<protein>
    <recommendedName>
        <fullName evidence="6">Transmembrane alanine and glycine rich protein</fullName>
    </recommendedName>
</protein>
<feature type="compositionally biased region" description="Basic and acidic residues" evidence="1">
    <location>
        <begin position="475"/>
        <end position="491"/>
    </location>
</feature>
<feature type="compositionally biased region" description="Acidic residues" evidence="1">
    <location>
        <begin position="516"/>
        <end position="531"/>
    </location>
</feature>
<keyword evidence="5" id="KW-1185">Reference proteome</keyword>
<dbReference type="EMBL" id="AP022569">
    <property type="protein sequence ID" value="BBX44213.1"/>
    <property type="molecule type" value="Genomic_DNA"/>
</dbReference>
<feature type="chain" id="PRO_5029545907" description="Transmembrane alanine and glycine rich protein" evidence="3">
    <location>
        <begin position="35"/>
        <end position="658"/>
    </location>
</feature>
<feature type="region of interest" description="Disordered" evidence="1">
    <location>
        <begin position="446"/>
        <end position="531"/>
    </location>
</feature>
<reference evidence="4 5" key="1">
    <citation type="journal article" date="2019" name="Emerg. Microbes Infect.">
        <title>Comprehensive subspecies identification of 175 nontuberculous mycobacteria species based on 7547 genomic profiles.</title>
        <authorList>
            <person name="Matsumoto Y."/>
            <person name="Kinjo T."/>
            <person name="Motooka D."/>
            <person name="Nabeya D."/>
            <person name="Jung N."/>
            <person name="Uechi K."/>
            <person name="Horii T."/>
            <person name="Iida T."/>
            <person name="Fujita J."/>
            <person name="Nakamura S."/>
        </authorList>
    </citation>
    <scope>NUCLEOTIDE SEQUENCE [LARGE SCALE GENOMIC DNA]</scope>
    <source>
        <strain evidence="4 5">JCM 12404</strain>
    </source>
</reference>